<gene>
    <name evidence="1" type="ORF">H5410_062366</name>
</gene>
<protein>
    <submittedName>
        <fullName evidence="1">Uncharacterized protein</fullName>
    </submittedName>
</protein>
<dbReference type="AlphaFoldDB" id="A0A9J5WC35"/>
<dbReference type="Proteomes" id="UP000824120">
    <property type="component" value="Chromosome 12"/>
</dbReference>
<keyword evidence="2" id="KW-1185">Reference proteome</keyword>
<accession>A0A9J5WC35</accession>
<comment type="caution">
    <text evidence="1">The sequence shown here is derived from an EMBL/GenBank/DDBJ whole genome shotgun (WGS) entry which is preliminary data.</text>
</comment>
<dbReference type="EMBL" id="JACXVP010000012">
    <property type="protein sequence ID" value="KAG5572600.1"/>
    <property type="molecule type" value="Genomic_DNA"/>
</dbReference>
<evidence type="ECO:0000313" key="1">
    <source>
        <dbReference type="EMBL" id="KAG5572600.1"/>
    </source>
</evidence>
<sequence>MGRPWIHMARATLSTRIVVKFEHNHREIIMHGKMIYLFTRSSIPYIKAKEECDSIVYRLREPRHLRRDTNKAREMEMRLRTTKGLTDKAERCHTPFPIFIIPLSSLVIHKRELPLFMKTSRSYSDLGRLFCEVNMVQVGEGTSHADVHLGLCLS</sequence>
<proteinExistence type="predicted"/>
<name>A0A9J5WC35_SOLCO</name>
<reference evidence="1 2" key="1">
    <citation type="submission" date="2020-09" db="EMBL/GenBank/DDBJ databases">
        <title>De no assembly of potato wild relative species, Solanum commersonii.</title>
        <authorList>
            <person name="Cho K."/>
        </authorList>
    </citation>
    <scope>NUCLEOTIDE SEQUENCE [LARGE SCALE GENOMIC DNA]</scope>
    <source>
        <strain evidence="1">LZ3.2</strain>
        <tissue evidence="1">Leaf</tissue>
    </source>
</reference>
<organism evidence="1 2">
    <name type="scientific">Solanum commersonii</name>
    <name type="common">Commerson's wild potato</name>
    <name type="synonym">Commerson's nightshade</name>
    <dbReference type="NCBI Taxonomy" id="4109"/>
    <lineage>
        <taxon>Eukaryota</taxon>
        <taxon>Viridiplantae</taxon>
        <taxon>Streptophyta</taxon>
        <taxon>Embryophyta</taxon>
        <taxon>Tracheophyta</taxon>
        <taxon>Spermatophyta</taxon>
        <taxon>Magnoliopsida</taxon>
        <taxon>eudicotyledons</taxon>
        <taxon>Gunneridae</taxon>
        <taxon>Pentapetalae</taxon>
        <taxon>asterids</taxon>
        <taxon>lamiids</taxon>
        <taxon>Solanales</taxon>
        <taxon>Solanaceae</taxon>
        <taxon>Solanoideae</taxon>
        <taxon>Solaneae</taxon>
        <taxon>Solanum</taxon>
    </lineage>
</organism>
<evidence type="ECO:0000313" key="2">
    <source>
        <dbReference type="Proteomes" id="UP000824120"/>
    </source>
</evidence>